<dbReference type="EMBL" id="LATX01002086">
    <property type="protein sequence ID" value="KTB34381.1"/>
    <property type="molecule type" value="Genomic_DNA"/>
</dbReference>
<evidence type="ECO:0000313" key="5">
    <source>
        <dbReference type="Proteomes" id="UP000054988"/>
    </source>
</evidence>
<evidence type="ECO:0000259" key="3">
    <source>
        <dbReference type="Pfam" id="PF03732"/>
    </source>
</evidence>
<reference evidence="4 5" key="1">
    <citation type="submission" date="2015-12" db="EMBL/GenBank/DDBJ databases">
        <title>Draft genome sequence of Moniliophthora roreri, the causal agent of frosty pod rot of cacao.</title>
        <authorList>
            <person name="Aime M.C."/>
            <person name="Diaz-Valderrama J.R."/>
            <person name="Kijpornyongpan T."/>
            <person name="Phillips-Mora W."/>
        </authorList>
    </citation>
    <scope>NUCLEOTIDE SEQUENCE [LARGE SCALE GENOMIC DNA]</scope>
    <source>
        <strain evidence="4 5">MCA 2952</strain>
    </source>
</reference>
<dbReference type="GO" id="GO:0006397">
    <property type="term" value="P:mRNA processing"/>
    <property type="evidence" value="ECO:0007669"/>
    <property type="project" value="UniProtKB-KW"/>
</dbReference>
<dbReference type="Proteomes" id="UP000054988">
    <property type="component" value="Unassembled WGS sequence"/>
</dbReference>
<dbReference type="AlphaFoldDB" id="A0A0W0FDI1"/>
<dbReference type="SUPFAM" id="SSF57756">
    <property type="entry name" value="Retrovirus zinc finger-like domains"/>
    <property type="match status" value="1"/>
</dbReference>
<keyword evidence="1" id="KW-0507">mRNA processing</keyword>
<feature type="domain" description="Retrotransposon gag" evidence="3">
    <location>
        <begin position="137"/>
        <end position="221"/>
    </location>
</feature>
<dbReference type="PANTHER" id="PTHR15503">
    <property type="entry name" value="LDOC1 RELATED"/>
    <property type="match status" value="1"/>
</dbReference>
<accession>A0A0W0FDI1</accession>
<dbReference type="InterPro" id="IPR036875">
    <property type="entry name" value="Znf_CCHC_sf"/>
</dbReference>
<comment type="caution">
    <text evidence="4">The sequence shown here is derived from an EMBL/GenBank/DDBJ whole genome shotgun (WGS) entry which is preliminary data.</text>
</comment>
<dbReference type="Pfam" id="PF03732">
    <property type="entry name" value="Retrotrans_gag"/>
    <property type="match status" value="1"/>
</dbReference>
<name>A0A0W0FDI1_MONRR</name>
<proteinExistence type="predicted"/>
<dbReference type="GO" id="GO:0008270">
    <property type="term" value="F:zinc ion binding"/>
    <property type="evidence" value="ECO:0007669"/>
    <property type="project" value="InterPro"/>
</dbReference>
<evidence type="ECO:0000256" key="2">
    <source>
        <dbReference type="SAM" id="MobiDB-lite"/>
    </source>
</evidence>
<evidence type="ECO:0000313" key="4">
    <source>
        <dbReference type="EMBL" id="KTB34381.1"/>
    </source>
</evidence>
<feature type="region of interest" description="Disordered" evidence="2">
    <location>
        <begin position="255"/>
        <end position="321"/>
    </location>
</feature>
<feature type="region of interest" description="Disordered" evidence="2">
    <location>
        <begin position="1"/>
        <end position="29"/>
    </location>
</feature>
<protein>
    <recommendedName>
        <fullName evidence="3">Retrotransposon gag domain-containing protein</fullName>
    </recommendedName>
</protein>
<organism evidence="4 5">
    <name type="scientific">Moniliophthora roreri</name>
    <name type="common">Frosty pod rot fungus</name>
    <name type="synonym">Monilia roreri</name>
    <dbReference type="NCBI Taxonomy" id="221103"/>
    <lineage>
        <taxon>Eukaryota</taxon>
        <taxon>Fungi</taxon>
        <taxon>Dikarya</taxon>
        <taxon>Basidiomycota</taxon>
        <taxon>Agaricomycotina</taxon>
        <taxon>Agaricomycetes</taxon>
        <taxon>Agaricomycetidae</taxon>
        <taxon>Agaricales</taxon>
        <taxon>Marasmiineae</taxon>
        <taxon>Marasmiaceae</taxon>
        <taxon>Moniliophthora</taxon>
    </lineage>
</organism>
<feature type="compositionally biased region" description="Basic and acidic residues" evidence="2">
    <location>
        <begin position="312"/>
        <end position="321"/>
    </location>
</feature>
<sequence length="360" mass="40545">MSVPGNFDGTNQQQSQFAPPGWIPTEEHPDPPTVTWTDLYGIYQTVSQIGASLGSMQQREGATLQSLNAIATHLTQLRAPDDGPKGVPKFKEPKIFDGKASSVTQFLQDIKNTIQLSRRSLVSDHDKCLYFSTYLSSGALKEWYNSVELNNRTLLDDFAKFAESFKKHFGDSNIVATAQSKLDDLYQTGSAAQYIAWFNEWVIHLDLTDTSKIHMLYRHLKTSVKDAITFVPKTTRPTKFKEYCDFITEIDDRIHERDREKKKDHKPNGKPKPSNDTEPSNTPSIPTTTTSSGEPMEIDATKVSKPRGPLTKAERERRREKGLCMYCGGNSHQVKECPNMSEKAKRAYLEKQKAAFSGKA</sequence>
<gene>
    <name evidence="4" type="ORF">WG66_13043</name>
</gene>
<dbReference type="GO" id="GO:0003676">
    <property type="term" value="F:nucleic acid binding"/>
    <property type="evidence" value="ECO:0007669"/>
    <property type="project" value="InterPro"/>
</dbReference>
<dbReference type="PANTHER" id="PTHR15503:SF22">
    <property type="entry name" value="TRANSPOSON TY3-I GAG POLYPROTEIN"/>
    <property type="match status" value="1"/>
</dbReference>
<feature type="compositionally biased region" description="Polar residues" evidence="2">
    <location>
        <begin position="8"/>
        <end position="17"/>
    </location>
</feature>
<dbReference type="InterPro" id="IPR005162">
    <property type="entry name" value="Retrotrans_gag_dom"/>
</dbReference>
<feature type="compositionally biased region" description="Low complexity" evidence="2">
    <location>
        <begin position="277"/>
        <end position="295"/>
    </location>
</feature>
<evidence type="ECO:0000256" key="1">
    <source>
        <dbReference type="ARBA" id="ARBA00022664"/>
    </source>
</evidence>
<dbReference type="InterPro" id="IPR032567">
    <property type="entry name" value="RTL1-rel"/>
</dbReference>